<keyword evidence="2" id="KW-1185">Reference proteome</keyword>
<proteinExistence type="predicted"/>
<name>A0A1L9U8V8_ASPBC</name>
<dbReference type="AlphaFoldDB" id="A0A1L9U8V8"/>
<dbReference type="VEuPathDB" id="FungiDB:ASPBRDRAFT_104567"/>
<accession>A0A1L9U8V8</accession>
<feature type="non-terminal residue" evidence="1">
    <location>
        <position position="1"/>
    </location>
</feature>
<sequence>TKPDEGIVAAAWRAGNWQDETICPFGFFRELTWFFSPRVMAHGKKIDSGQRHW</sequence>
<dbReference type="EMBL" id="KV878692">
    <property type="protein sequence ID" value="OJJ68061.1"/>
    <property type="molecule type" value="Genomic_DNA"/>
</dbReference>
<organism evidence="1 2">
    <name type="scientific">Aspergillus brasiliensis (strain CBS 101740 / IMI 381727 / IBT 21946)</name>
    <dbReference type="NCBI Taxonomy" id="767769"/>
    <lineage>
        <taxon>Eukaryota</taxon>
        <taxon>Fungi</taxon>
        <taxon>Dikarya</taxon>
        <taxon>Ascomycota</taxon>
        <taxon>Pezizomycotina</taxon>
        <taxon>Eurotiomycetes</taxon>
        <taxon>Eurotiomycetidae</taxon>
        <taxon>Eurotiales</taxon>
        <taxon>Aspergillaceae</taxon>
        <taxon>Aspergillus</taxon>
        <taxon>Aspergillus subgen. Circumdati</taxon>
    </lineage>
</organism>
<evidence type="ECO:0000313" key="1">
    <source>
        <dbReference type="EMBL" id="OJJ68061.1"/>
    </source>
</evidence>
<dbReference type="RefSeq" id="XP_067475310.1">
    <property type="nucleotide sequence ID" value="XM_067616573.1"/>
</dbReference>
<dbReference type="GeneID" id="93569061"/>
<feature type="non-terminal residue" evidence="1">
    <location>
        <position position="53"/>
    </location>
</feature>
<gene>
    <name evidence="1" type="ORF">ASPBRDRAFT_104567</name>
</gene>
<dbReference type="Proteomes" id="UP000184499">
    <property type="component" value="Unassembled WGS sequence"/>
</dbReference>
<protein>
    <submittedName>
        <fullName evidence="1">Uncharacterized protein</fullName>
    </submittedName>
</protein>
<evidence type="ECO:0000313" key="2">
    <source>
        <dbReference type="Proteomes" id="UP000184499"/>
    </source>
</evidence>
<reference evidence="2" key="1">
    <citation type="journal article" date="2017" name="Genome Biol.">
        <title>Comparative genomics reveals high biological diversity and specific adaptations in the industrially and medically important fungal genus Aspergillus.</title>
        <authorList>
            <person name="de Vries R.P."/>
            <person name="Riley R."/>
            <person name="Wiebenga A."/>
            <person name="Aguilar-Osorio G."/>
            <person name="Amillis S."/>
            <person name="Uchima C.A."/>
            <person name="Anderluh G."/>
            <person name="Asadollahi M."/>
            <person name="Askin M."/>
            <person name="Barry K."/>
            <person name="Battaglia E."/>
            <person name="Bayram O."/>
            <person name="Benocci T."/>
            <person name="Braus-Stromeyer S.A."/>
            <person name="Caldana C."/>
            <person name="Canovas D."/>
            <person name="Cerqueira G.C."/>
            <person name="Chen F."/>
            <person name="Chen W."/>
            <person name="Choi C."/>
            <person name="Clum A."/>
            <person name="Dos Santos R.A."/>
            <person name="Damasio A.R."/>
            <person name="Diallinas G."/>
            <person name="Emri T."/>
            <person name="Fekete E."/>
            <person name="Flipphi M."/>
            <person name="Freyberg S."/>
            <person name="Gallo A."/>
            <person name="Gournas C."/>
            <person name="Habgood R."/>
            <person name="Hainaut M."/>
            <person name="Harispe M.L."/>
            <person name="Henrissat B."/>
            <person name="Hilden K.S."/>
            <person name="Hope R."/>
            <person name="Hossain A."/>
            <person name="Karabika E."/>
            <person name="Karaffa L."/>
            <person name="Karanyi Z."/>
            <person name="Krasevec N."/>
            <person name="Kuo A."/>
            <person name="Kusch H."/>
            <person name="LaButti K."/>
            <person name="Lagendijk E.L."/>
            <person name="Lapidus A."/>
            <person name="Levasseur A."/>
            <person name="Lindquist E."/>
            <person name="Lipzen A."/>
            <person name="Logrieco A.F."/>
            <person name="MacCabe A."/>
            <person name="Maekelae M.R."/>
            <person name="Malavazi I."/>
            <person name="Melin P."/>
            <person name="Meyer V."/>
            <person name="Mielnichuk N."/>
            <person name="Miskei M."/>
            <person name="Molnar A.P."/>
            <person name="Mule G."/>
            <person name="Ngan C.Y."/>
            <person name="Orejas M."/>
            <person name="Orosz E."/>
            <person name="Ouedraogo J.P."/>
            <person name="Overkamp K.M."/>
            <person name="Park H.-S."/>
            <person name="Perrone G."/>
            <person name="Piumi F."/>
            <person name="Punt P.J."/>
            <person name="Ram A.F."/>
            <person name="Ramon A."/>
            <person name="Rauscher S."/>
            <person name="Record E."/>
            <person name="Riano-Pachon D.M."/>
            <person name="Robert V."/>
            <person name="Roehrig J."/>
            <person name="Ruller R."/>
            <person name="Salamov A."/>
            <person name="Salih N.S."/>
            <person name="Samson R.A."/>
            <person name="Sandor E."/>
            <person name="Sanguinetti M."/>
            <person name="Schuetze T."/>
            <person name="Sepcic K."/>
            <person name="Shelest E."/>
            <person name="Sherlock G."/>
            <person name="Sophianopoulou V."/>
            <person name="Squina F.M."/>
            <person name="Sun H."/>
            <person name="Susca A."/>
            <person name="Todd R.B."/>
            <person name="Tsang A."/>
            <person name="Unkles S.E."/>
            <person name="van de Wiele N."/>
            <person name="van Rossen-Uffink D."/>
            <person name="Oliveira J.V."/>
            <person name="Vesth T.C."/>
            <person name="Visser J."/>
            <person name="Yu J.-H."/>
            <person name="Zhou M."/>
            <person name="Andersen M.R."/>
            <person name="Archer D.B."/>
            <person name="Baker S.E."/>
            <person name="Benoit I."/>
            <person name="Brakhage A.A."/>
            <person name="Braus G.H."/>
            <person name="Fischer R."/>
            <person name="Frisvad J.C."/>
            <person name="Goldman G.H."/>
            <person name="Houbraken J."/>
            <person name="Oakley B."/>
            <person name="Pocsi I."/>
            <person name="Scazzocchio C."/>
            <person name="Seiboth B."/>
            <person name="vanKuyk P.A."/>
            <person name="Wortman J."/>
            <person name="Dyer P.S."/>
            <person name="Grigoriev I.V."/>
        </authorList>
    </citation>
    <scope>NUCLEOTIDE SEQUENCE [LARGE SCALE GENOMIC DNA]</scope>
    <source>
        <strain evidence="2">CBS 101740 / IMI 381727 / IBT 21946</strain>
    </source>
</reference>